<comment type="similarity">
    <text evidence="1">Belongs to the NPL4 family.</text>
</comment>
<dbReference type="InterPro" id="IPR000626">
    <property type="entry name" value="Ubiquitin-like_dom"/>
</dbReference>
<dbReference type="InterPro" id="IPR024682">
    <property type="entry name" value="Npl4_Ub-like_dom"/>
</dbReference>
<dbReference type="GO" id="GO:0031625">
    <property type="term" value="F:ubiquitin protein ligase binding"/>
    <property type="evidence" value="ECO:0007669"/>
    <property type="project" value="TreeGrafter"/>
</dbReference>
<dbReference type="CDD" id="cd08061">
    <property type="entry name" value="MPN_NPL4"/>
    <property type="match status" value="1"/>
</dbReference>
<protein>
    <submittedName>
        <fullName evidence="4">NPL4-like protein</fullName>
    </submittedName>
</protein>
<feature type="domain" description="MPN" evidence="3">
    <location>
        <begin position="152"/>
        <end position="300"/>
    </location>
</feature>
<dbReference type="Gene3D" id="3.10.20.90">
    <property type="entry name" value="Phosphatidylinositol 3-kinase Catalytic Subunit, Chain A, domain 1"/>
    <property type="match status" value="1"/>
</dbReference>
<dbReference type="PANTHER" id="PTHR12710:SF0">
    <property type="entry name" value="NUCLEAR PROTEIN LOCALIZATION PROTEIN 4 HOMOLOG"/>
    <property type="match status" value="1"/>
</dbReference>
<dbReference type="Gene3D" id="3.40.140.10">
    <property type="entry name" value="Cytidine Deaminase, domain 2"/>
    <property type="match status" value="1"/>
</dbReference>
<gene>
    <name evidence="4" type="ORF">ACHHYP_09805</name>
</gene>
<dbReference type="EMBL" id="JNBR01001476">
    <property type="protein sequence ID" value="OQR86917.1"/>
    <property type="molecule type" value="Genomic_DNA"/>
</dbReference>
<evidence type="ECO:0000259" key="3">
    <source>
        <dbReference type="PROSITE" id="PS50249"/>
    </source>
</evidence>
<dbReference type="InterPro" id="IPR037518">
    <property type="entry name" value="MPN"/>
</dbReference>
<name>A0A1V9YMJ2_ACHHY</name>
<keyword evidence="5" id="KW-1185">Reference proteome</keyword>
<dbReference type="GO" id="GO:0005634">
    <property type="term" value="C:nucleus"/>
    <property type="evidence" value="ECO:0007669"/>
    <property type="project" value="TreeGrafter"/>
</dbReference>
<dbReference type="CDD" id="cd17055">
    <property type="entry name" value="Ubl_AtNPL4_like"/>
    <property type="match status" value="1"/>
</dbReference>
<dbReference type="InterPro" id="IPR016563">
    <property type="entry name" value="Npl4"/>
</dbReference>
<evidence type="ECO:0000259" key="2">
    <source>
        <dbReference type="PROSITE" id="PS50053"/>
    </source>
</evidence>
<evidence type="ECO:0000313" key="5">
    <source>
        <dbReference type="Proteomes" id="UP000243579"/>
    </source>
</evidence>
<reference evidence="4 5" key="1">
    <citation type="journal article" date="2014" name="Genome Biol. Evol.">
        <title>The secreted proteins of Achlya hypogyna and Thraustotheca clavata identify the ancestral oomycete secretome and reveal gene acquisitions by horizontal gene transfer.</title>
        <authorList>
            <person name="Misner I."/>
            <person name="Blouin N."/>
            <person name="Leonard G."/>
            <person name="Richards T.A."/>
            <person name="Lane C.E."/>
        </authorList>
    </citation>
    <scope>NUCLEOTIDE SEQUENCE [LARGE SCALE GENOMIC DNA]</scope>
    <source>
        <strain evidence="4 5">ATCC 48635</strain>
    </source>
</reference>
<sequence length="436" mass="48166">MLIRVRSKAGTWRVPDLTGTSTVGDIKAWIASEHAIAVDRQVISADVKQANVLSDTATLRSLQVGHGDMLYLEFDGEAISTTGGGGIVQRKINADGTLTHATYDSRLEKTGFRPGMKALRDMKMHWTLSEFMLMDAQFEFKIKAQKKPYIEKVMLDGASCNSFQAYLRQFAFQQSRCGWLYGTVQPPTSTEEEALPTVVVECIYEPPQTGDPYGFEVHDDPHADKVDAVAAALGWTKVGWIFSHPPREDETFHFSSREILLAAQLQLDAGGPKTPFVTVKVTLDKEGQASFEAFQVSDQCLDMFSAGALLEDETNPTACAVHETFTAMVEMKAAKEVDNNFFLTVVPVANHTSTLAADFPPLHREGNLRTRQTLKNQLRKASGPYIDRLKDFQLLVFLADYLDVQTDIPVICQSILSPDVPLDSGYPVLIDSVAGH</sequence>
<organism evidence="4 5">
    <name type="scientific">Achlya hypogyna</name>
    <name type="common">Oomycete</name>
    <name type="synonym">Protoachlya hypogyna</name>
    <dbReference type="NCBI Taxonomy" id="1202772"/>
    <lineage>
        <taxon>Eukaryota</taxon>
        <taxon>Sar</taxon>
        <taxon>Stramenopiles</taxon>
        <taxon>Oomycota</taxon>
        <taxon>Saprolegniomycetes</taxon>
        <taxon>Saprolegniales</taxon>
        <taxon>Achlyaceae</taxon>
        <taxon>Achlya</taxon>
    </lineage>
</organism>
<dbReference type="InterPro" id="IPR029071">
    <property type="entry name" value="Ubiquitin-like_domsf"/>
</dbReference>
<proteinExistence type="inferred from homology"/>
<accession>A0A1V9YMJ2</accession>
<evidence type="ECO:0000256" key="1">
    <source>
        <dbReference type="ARBA" id="ARBA00011025"/>
    </source>
</evidence>
<feature type="domain" description="Ubiquitin-like" evidence="2">
    <location>
        <begin position="1"/>
        <end position="72"/>
    </location>
</feature>
<dbReference type="OrthoDB" id="10251089at2759"/>
<dbReference type="PROSITE" id="PS50053">
    <property type="entry name" value="UBIQUITIN_2"/>
    <property type="match status" value="1"/>
</dbReference>
<dbReference type="Pfam" id="PF05021">
    <property type="entry name" value="NPL4"/>
    <property type="match status" value="1"/>
</dbReference>
<dbReference type="Pfam" id="PF11543">
    <property type="entry name" value="UN_NPL4"/>
    <property type="match status" value="1"/>
</dbReference>
<dbReference type="InterPro" id="IPR007717">
    <property type="entry name" value="NPL4_C"/>
</dbReference>
<comment type="caution">
    <text evidence="4">The sequence shown here is derived from an EMBL/GenBank/DDBJ whole genome shotgun (WGS) entry which is preliminary data.</text>
</comment>
<dbReference type="STRING" id="1202772.A0A1V9YMJ2"/>
<dbReference type="AlphaFoldDB" id="A0A1V9YMJ2"/>
<evidence type="ECO:0000313" key="4">
    <source>
        <dbReference type="EMBL" id="OQR86917.1"/>
    </source>
</evidence>
<dbReference type="GO" id="GO:0043130">
    <property type="term" value="F:ubiquitin binding"/>
    <property type="evidence" value="ECO:0007669"/>
    <property type="project" value="TreeGrafter"/>
</dbReference>
<dbReference type="Proteomes" id="UP000243579">
    <property type="component" value="Unassembled WGS sequence"/>
</dbReference>
<dbReference type="PANTHER" id="PTHR12710">
    <property type="entry name" value="NUCLEAR PROTEIN LOCALIZATION 4"/>
    <property type="match status" value="1"/>
</dbReference>
<dbReference type="PROSITE" id="PS50249">
    <property type="entry name" value="MPN"/>
    <property type="match status" value="1"/>
</dbReference>
<dbReference type="SUPFAM" id="SSF54236">
    <property type="entry name" value="Ubiquitin-like"/>
    <property type="match status" value="1"/>
</dbReference>
<dbReference type="GO" id="GO:0006511">
    <property type="term" value="P:ubiquitin-dependent protein catabolic process"/>
    <property type="evidence" value="ECO:0007669"/>
    <property type="project" value="InterPro"/>
</dbReference>